<dbReference type="AlphaFoldDB" id="A0A5Q6S4N0"/>
<dbReference type="PANTHER" id="PTHR43861:SF1">
    <property type="entry name" value="TRANS-ACONITATE 2-METHYLTRANSFERASE"/>
    <property type="match status" value="1"/>
</dbReference>
<dbReference type="Gene3D" id="3.40.50.150">
    <property type="entry name" value="Vaccinia Virus protein VP39"/>
    <property type="match status" value="1"/>
</dbReference>
<dbReference type="CDD" id="cd02440">
    <property type="entry name" value="AdoMet_MTases"/>
    <property type="match status" value="1"/>
</dbReference>
<dbReference type="InterPro" id="IPR029063">
    <property type="entry name" value="SAM-dependent_MTases_sf"/>
</dbReference>
<accession>A0A5Q6S4N0</accession>
<sequence>MRYVNHFATDEAVARYVDHYGPGTYSSLLWDVERRQLLDVLARSGQDHPRDYLDFATGTGRVLELIAPRARRAYGIDTSAAMATHARARVPTAEISIRDITLPGTAIERQYDVVTAFRFVLNARRELATAALTALRRRLRDDRSILVFNNHGNVMSHRAVLYPLHHLRATEEPVTLLRDRTIREMCRQAGLITERVEGCGLWGGRIAAAAPHGLVERSEDWFATSKLARLGSNQMYVARLA</sequence>
<dbReference type="GO" id="GO:0008168">
    <property type="term" value="F:methyltransferase activity"/>
    <property type="evidence" value="ECO:0007669"/>
    <property type="project" value="UniProtKB-KW"/>
</dbReference>
<dbReference type="OrthoDB" id="189743at2"/>
<dbReference type="EMBL" id="VDFQ02000001">
    <property type="protein sequence ID" value="KAA1425352.1"/>
    <property type="molecule type" value="Genomic_DNA"/>
</dbReference>
<keyword evidence="1" id="KW-0808">Transferase</keyword>
<dbReference type="Proteomes" id="UP000307768">
    <property type="component" value="Unassembled WGS sequence"/>
</dbReference>
<dbReference type="GO" id="GO:0032259">
    <property type="term" value="P:methylation"/>
    <property type="evidence" value="ECO:0007669"/>
    <property type="project" value="UniProtKB-KW"/>
</dbReference>
<comment type="caution">
    <text evidence="1">The sequence shown here is derived from an EMBL/GenBank/DDBJ whole genome shotgun (WGS) entry which is preliminary data.</text>
</comment>
<dbReference type="SUPFAM" id="SSF53335">
    <property type="entry name" value="S-adenosyl-L-methionine-dependent methyltransferases"/>
    <property type="match status" value="1"/>
</dbReference>
<keyword evidence="1" id="KW-0489">Methyltransferase</keyword>
<dbReference type="RefSeq" id="WP_149768527.1">
    <property type="nucleotide sequence ID" value="NZ_VDFQ02000001.1"/>
</dbReference>
<reference evidence="1 2" key="1">
    <citation type="submission" date="2019-09" db="EMBL/GenBank/DDBJ databases">
        <title>Mumia zhuanghuii sp. nov. isolated from the intestinal contents of plateau pika (Ochotona curzoniae) in the Qinghai-Tibet plateau of China.</title>
        <authorList>
            <person name="Tian Z."/>
        </authorList>
    </citation>
    <scope>NUCLEOTIDE SEQUENCE [LARGE SCALE GENOMIC DNA]</scope>
    <source>
        <strain evidence="2">350</strain>
    </source>
</reference>
<gene>
    <name evidence="1" type="ORF">FE697_005720</name>
</gene>
<organism evidence="1 2">
    <name type="scientific">Mumia zhuanghuii</name>
    <dbReference type="NCBI Taxonomy" id="2585211"/>
    <lineage>
        <taxon>Bacteria</taxon>
        <taxon>Bacillati</taxon>
        <taxon>Actinomycetota</taxon>
        <taxon>Actinomycetes</taxon>
        <taxon>Propionibacteriales</taxon>
        <taxon>Nocardioidaceae</taxon>
        <taxon>Mumia</taxon>
    </lineage>
</organism>
<proteinExistence type="predicted"/>
<name>A0A5Q6S4N0_9ACTN</name>
<evidence type="ECO:0000313" key="2">
    <source>
        <dbReference type="Proteomes" id="UP000307768"/>
    </source>
</evidence>
<evidence type="ECO:0000313" key="1">
    <source>
        <dbReference type="EMBL" id="KAA1425352.1"/>
    </source>
</evidence>
<dbReference type="Pfam" id="PF13489">
    <property type="entry name" value="Methyltransf_23"/>
    <property type="match status" value="1"/>
</dbReference>
<dbReference type="PANTHER" id="PTHR43861">
    <property type="entry name" value="TRANS-ACONITATE 2-METHYLTRANSFERASE-RELATED"/>
    <property type="match status" value="1"/>
</dbReference>
<protein>
    <submittedName>
        <fullName evidence="1">Class I SAM-dependent methyltransferase</fullName>
    </submittedName>
</protein>